<gene>
    <name evidence="5" type="ORF">H8J70_01550</name>
</gene>
<comment type="similarity">
    <text evidence="2">Belongs to the threonine aldolase family.</text>
</comment>
<feature type="domain" description="Aromatic amino acid beta-eliminating lyase/threonine aldolase" evidence="4">
    <location>
        <begin position="28"/>
        <end position="273"/>
    </location>
</feature>
<accession>A0ABR6VFB0</accession>
<keyword evidence="6" id="KW-1185">Reference proteome</keyword>
<evidence type="ECO:0000256" key="3">
    <source>
        <dbReference type="ARBA" id="ARBA00022898"/>
    </source>
</evidence>
<keyword evidence="3" id="KW-0663">Pyridoxal phosphate</keyword>
<evidence type="ECO:0000259" key="4">
    <source>
        <dbReference type="Pfam" id="PF01212"/>
    </source>
</evidence>
<comment type="caution">
    <text evidence="5">The sequence shown here is derived from an EMBL/GenBank/DDBJ whole genome shotgun (WGS) entry which is preliminary data.</text>
</comment>
<dbReference type="InterPro" id="IPR015421">
    <property type="entry name" value="PyrdxlP-dep_Trfase_major"/>
</dbReference>
<dbReference type="InterPro" id="IPR015424">
    <property type="entry name" value="PyrdxlP-dep_Trfase"/>
</dbReference>
<dbReference type="Gene3D" id="3.40.640.10">
    <property type="entry name" value="Type I PLP-dependent aspartate aminotransferase-like (Major domain)"/>
    <property type="match status" value="1"/>
</dbReference>
<organism evidence="5 6">
    <name type="scientific">Megasphaera hominis</name>
    <dbReference type="NCBI Taxonomy" id="159836"/>
    <lineage>
        <taxon>Bacteria</taxon>
        <taxon>Bacillati</taxon>
        <taxon>Bacillota</taxon>
        <taxon>Negativicutes</taxon>
        <taxon>Veillonellales</taxon>
        <taxon>Veillonellaceae</taxon>
        <taxon>Megasphaera</taxon>
    </lineage>
</organism>
<dbReference type="Gene3D" id="3.90.1150.10">
    <property type="entry name" value="Aspartate Aminotransferase, domain 1"/>
    <property type="match status" value="1"/>
</dbReference>
<dbReference type="InterPro" id="IPR015422">
    <property type="entry name" value="PyrdxlP-dep_Trfase_small"/>
</dbReference>
<protein>
    <submittedName>
        <fullName evidence="5">Threonine aldolase</fullName>
    </submittedName>
</protein>
<evidence type="ECO:0000313" key="5">
    <source>
        <dbReference type="EMBL" id="MBC3535947.1"/>
    </source>
</evidence>
<dbReference type="PANTHER" id="PTHR48097:SF5">
    <property type="entry name" value="LOW SPECIFICITY L-THREONINE ALDOLASE"/>
    <property type="match status" value="1"/>
</dbReference>
<evidence type="ECO:0000313" key="6">
    <source>
        <dbReference type="Proteomes" id="UP000606870"/>
    </source>
</evidence>
<dbReference type="PANTHER" id="PTHR48097">
    <property type="entry name" value="L-THREONINE ALDOLASE-RELATED"/>
    <property type="match status" value="1"/>
</dbReference>
<dbReference type="SUPFAM" id="SSF53383">
    <property type="entry name" value="PLP-dependent transferases"/>
    <property type="match status" value="1"/>
</dbReference>
<comment type="cofactor">
    <cofactor evidence="1">
        <name>pyridoxal 5'-phosphate</name>
        <dbReference type="ChEBI" id="CHEBI:597326"/>
    </cofactor>
</comment>
<name>A0ABR6VFB0_9FIRM</name>
<dbReference type="EMBL" id="JACOGK010000003">
    <property type="protein sequence ID" value="MBC3535947.1"/>
    <property type="molecule type" value="Genomic_DNA"/>
</dbReference>
<evidence type="ECO:0000256" key="1">
    <source>
        <dbReference type="ARBA" id="ARBA00001933"/>
    </source>
</evidence>
<dbReference type="Pfam" id="PF01212">
    <property type="entry name" value="Beta_elim_lyase"/>
    <property type="match status" value="1"/>
</dbReference>
<dbReference type="InterPro" id="IPR001597">
    <property type="entry name" value="ArAA_b-elim_lyase/Thr_aldolase"/>
</dbReference>
<dbReference type="Proteomes" id="UP000606870">
    <property type="component" value="Unassembled WGS sequence"/>
</dbReference>
<reference evidence="5 6" key="1">
    <citation type="submission" date="2020-08" db="EMBL/GenBank/DDBJ databases">
        <authorList>
            <person name="Liu C."/>
            <person name="Sun Q."/>
        </authorList>
    </citation>
    <scope>NUCLEOTIDE SEQUENCE [LARGE SCALE GENOMIC DNA]</scope>
    <source>
        <strain evidence="5 6">NSJ-59</strain>
    </source>
</reference>
<sequence>MIFFKNDYGAGAHPHVFQALAEHNLMPADSYSHDEYSVAVTEMIRALTGQAEAHVHFIAGGTLTNLVCLAAFLRPYEAVIAADSAHICVHETGAIEATGHKILSVPAVDGKVLPAEIDKVVAFHETDQMVLPKVVYISDTTEMGAVYTKAELQALRACCDAHGLYLYIDGARLAMALGSEYNDLSLQDIASLADAFYVGGTKCGALFGEMVVILNEALKPHFRFIMRQHGALFAKGMLLGLQFKALLQDDLYTRLGSMADAWGQKLAAGLKAKGYSFAYTPVSNMIFPIVTTAQAEALAKHVLFEKWLDNPDGTQTIRLVTSWMTKQEDIDGLLQYM</sequence>
<dbReference type="RefSeq" id="WP_186502002.1">
    <property type="nucleotide sequence ID" value="NZ_JACOGK010000003.1"/>
</dbReference>
<evidence type="ECO:0000256" key="2">
    <source>
        <dbReference type="ARBA" id="ARBA00006966"/>
    </source>
</evidence>
<proteinExistence type="inferred from homology"/>